<comment type="caution">
    <text evidence="1">The sequence shown here is derived from an EMBL/GenBank/DDBJ whole genome shotgun (WGS) entry which is preliminary data.</text>
</comment>
<organism evidence="1 2">
    <name type="scientific">Halosegnis marinus</name>
    <dbReference type="NCBI Taxonomy" id="3034023"/>
    <lineage>
        <taxon>Archaea</taxon>
        <taxon>Methanobacteriati</taxon>
        <taxon>Methanobacteriota</taxon>
        <taxon>Stenosarchaea group</taxon>
        <taxon>Halobacteria</taxon>
        <taxon>Halobacteriales</taxon>
        <taxon>Natronomonadaceae</taxon>
        <taxon>Halosegnis</taxon>
    </lineage>
</organism>
<sequence length="49" mass="5873">MDDDATEAEIRTRLRFLRIRERTVNIEDREAVTRRIKELESRLDDGQPS</sequence>
<name>A0ABD5ZN95_9EURY</name>
<protein>
    <submittedName>
        <fullName evidence="1">Uncharacterized protein</fullName>
    </submittedName>
</protein>
<dbReference type="RefSeq" id="WP_276236059.1">
    <property type="nucleotide sequence ID" value="NZ_CP119802.1"/>
</dbReference>
<reference evidence="1 2" key="1">
    <citation type="journal article" date="2019" name="Int. J. Syst. Evol. Microbiol.">
        <title>The Global Catalogue of Microorganisms (GCM) 10K type strain sequencing project: providing services to taxonomists for standard genome sequencing and annotation.</title>
        <authorList>
            <consortium name="The Broad Institute Genomics Platform"/>
            <consortium name="The Broad Institute Genome Sequencing Center for Infectious Disease"/>
            <person name="Wu L."/>
            <person name="Ma J."/>
        </authorList>
    </citation>
    <scope>NUCLEOTIDE SEQUENCE [LARGE SCALE GENOMIC DNA]</scope>
    <source>
        <strain evidence="1 2">DT85</strain>
    </source>
</reference>
<accession>A0ABD5ZN95</accession>
<dbReference type="AlphaFoldDB" id="A0ABD5ZN95"/>
<gene>
    <name evidence="1" type="ORF">ACFQJ4_06865</name>
</gene>
<keyword evidence="2" id="KW-1185">Reference proteome</keyword>
<evidence type="ECO:0000313" key="2">
    <source>
        <dbReference type="Proteomes" id="UP001596398"/>
    </source>
</evidence>
<dbReference type="Proteomes" id="UP001596398">
    <property type="component" value="Unassembled WGS sequence"/>
</dbReference>
<dbReference type="EMBL" id="JBHTAP010000001">
    <property type="protein sequence ID" value="MFC7235037.1"/>
    <property type="molecule type" value="Genomic_DNA"/>
</dbReference>
<proteinExistence type="predicted"/>
<evidence type="ECO:0000313" key="1">
    <source>
        <dbReference type="EMBL" id="MFC7235037.1"/>
    </source>
</evidence>
<dbReference type="GeneID" id="79266716"/>